<dbReference type="InterPro" id="IPR018161">
    <property type="entry name" value="Wnt_CS"/>
</dbReference>
<dbReference type="EMBL" id="KC136814">
    <property type="protein sequence ID" value="AGE97663.1"/>
    <property type="molecule type" value="mRNA"/>
</dbReference>
<dbReference type="AlphaFoldDB" id="U5IMM4"/>
<comment type="function">
    <text evidence="9">Ligand for members of the frizzled family of seven transmembrane receptors.</text>
</comment>
<dbReference type="GO" id="GO:0045165">
    <property type="term" value="P:cell fate commitment"/>
    <property type="evidence" value="ECO:0007669"/>
    <property type="project" value="TreeGrafter"/>
</dbReference>
<keyword evidence="7" id="KW-1015">Disulfide bond</keyword>
<evidence type="ECO:0000256" key="3">
    <source>
        <dbReference type="ARBA" id="ARBA00022473"/>
    </source>
</evidence>
<evidence type="ECO:0000256" key="4">
    <source>
        <dbReference type="ARBA" id="ARBA00022525"/>
    </source>
</evidence>
<dbReference type="GO" id="GO:0030182">
    <property type="term" value="P:neuron differentiation"/>
    <property type="evidence" value="ECO:0007669"/>
    <property type="project" value="TreeGrafter"/>
</dbReference>
<evidence type="ECO:0000256" key="2">
    <source>
        <dbReference type="ARBA" id="ARBA00005683"/>
    </source>
</evidence>
<evidence type="ECO:0000256" key="5">
    <source>
        <dbReference type="ARBA" id="ARBA00022530"/>
    </source>
</evidence>
<accession>U5IMM4</accession>
<evidence type="ECO:0000313" key="10">
    <source>
        <dbReference type="EMBL" id="AGE97663.1"/>
    </source>
</evidence>
<keyword evidence="5" id="KW-0272">Extracellular matrix</keyword>
<dbReference type="Gene3D" id="3.30.2460.20">
    <property type="match status" value="1"/>
</dbReference>
<dbReference type="GO" id="GO:0060070">
    <property type="term" value="P:canonical Wnt signaling pathway"/>
    <property type="evidence" value="ECO:0007669"/>
    <property type="project" value="TreeGrafter"/>
</dbReference>
<protein>
    <recommendedName>
        <fullName evidence="9">Protein Wnt</fullName>
    </recommendedName>
</protein>
<keyword evidence="6 9" id="KW-0879">Wnt signaling pathway</keyword>
<evidence type="ECO:0000256" key="6">
    <source>
        <dbReference type="ARBA" id="ARBA00022687"/>
    </source>
</evidence>
<dbReference type="PANTHER" id="PTHR12027">
    <property type="entry name" value="WNT RELATED"/>
    <property type="match status" value="1"/>
</dbReference>
<sequence length="220" mass="25640">DKKTRDKKDDCVENLYYAFRRTKKIMKIYDYKQVTHDERRQFNLENVHAGIQVISRRLEKICKCHGVSGQCITKTCWQSANKRSLEESSRDLMHLYKKAKKYNKSPKANKKHLIVDSSKGNNIAREFSRSKQNSTSLVYLTESPNYCKANKRLGIAGTLNRECHHDDNSCQHLCTSCGHRKHSFVKTNNKAQCKCEFKWCCEVECQVCVQKTIYAKCTNI</sequence>
<dbReference type="GO" id="GO:0005615">
    <property type="term" value="C:extracellular space"/>
    <property type="evidence" value="ECO:0007669"/>
    <property type="project" value="TreeGrafter"/>
</dbReference>
<evidence type="ECO:0000256" key="7">
    <source>
        <dbReference type="ARBA" id="ARBA00023157"/>
    </source>
</evidence>
<reference evidence="10" key="1">
    <citation type="journal article" date="2013" name="Evol. Dev.">
        <title>Expression of Wnt pathway genes in polyps and medusa-like structures of Ectopleura larynx (Cnidaria: Hydrozoa).</title>
        <authorList>
            <person name="Nawrocki A.M."/>
            <person name="Cartwright P."/>
        </authorList>
    </citation>
    <scope>NUCLEOTIDE SEQUENCE</scope>
</reference>
<keyword evidence="8" id="KW-0449">Lipoprotein</keyword>
<name>U5IMM4_9CNID</name>
<dbReference type="PRINTS" id="PR01349">
    <property type="entry name" value="WNTPROTEIN"/>
</dbReference>
<dbReference type="Pfam" id="PF00110">
    <property type="entry name" value="wnt"/>
    <property type="match status" value="1"/>
</dbReference>
<dbReference type="GO" id="GO:0005125">
    <property type="term" value="F:cytokine activity"/>
    <property type="evidence" value="ECO:0007669"/>
    <property type="project" value="TreeGrafter"/>
</dbReference>
<comment type="similarity">
    <text evidence="2 9">Belongs to the Wnt family.</text>
</comment>
<feature type="non-terminal residue" evidence="10">
    <location>
        <position position="1"/>
    </location>
</feature>
<dbReference type="InterPro" id="IPR043158">
    <property type="entry name" value="Wnt_C"/>
</dbReference>
<comment type="subcellular location">
    <subcellularLocation>
        <location evidence="1 9">Secreted</location>
        <location evidence="1 9">Extracellular space</location>
        <location evidence="1 9">Extracellular matrix</location>
    </subcellularLocation>
</comment>
<dbReference type="InterPro" id="IPR005817">
    <property type="entry name" value="Wnt"/>
</dbReference>
<evidence type="ECO:0000256" key="9">
    <source>
        <dbReference type="RuleBase" id="RU003500"/>
    </source>
</evidence>
<gene>
    <name evidence="10" type="primary">11</name>
    <name evidence="10" type="synonym">Wnt8</name>
</gene>
<evidence type="ECO:0000256" key="8">
    <source>
        <dbReference type="ARBA" id="ARBA00023288"/>
    </source>
</evidence>
<evidence type="ECO:0000256" key="1">
    <source>
        <dbReference type="ARBA" id="ARBA00004498"/>
    </source>
</evidence>
<dbReference type="SMART" id="SM00097">
    <property type="entry name" value="WNT1"/>
    <property type="match status" value="1"/>
</dbReference>
<proteinExistence type="evidence at transcript level"/>
<organism evidence="10">
    <name type="scientific">Ectopleura larynx</name>
    <dbReference type="NCBI Taxonomy" id="264052"/>
    <lineage>
        <taxon>Eukaryota</taxon>
        <taxon>Metazoa</taxon>
        <taxon>Cnidaria</taxon>
        <taxon>Hydrozoa</taxon>
        <taxon>Hydroidolina</taxon>
        <taxon>Anthoathecata</taxon>
        <taxon>Aplanulata</taxon>
        <taxon>Tubulariidae</taxon>
        <taxon>Ectopleura</taxon>
    </lineage>
</organism>
<keyword evidence="3 9" id="KW-0217">Developmental protein</keyword>
<keyword evidence="4" id="KW-0964">Secreted</keyword>
<dbReference type="GO" id="GO:0005109">
    <property type="term" value="F:frizzled binding"/>
    <property type="evidence" value="ECO:0007669"/>
    <property type="project" value="TreeGrafter"/>
</dbReference>
<dbReference type="PROSITE" id="PS00246">
    <property type="entry name" value="WNT1"/>
    <property type="match status" value="1"/>
</dbReference>